<name>A0ABX8KVH0_9CORY</name>
<dbReference type="Pfam" id="PF18476">
    <property type="entry name" value="PIN_8"/>
    <property type="match status" value="1"/>
</dbReference>
<evidence type="ECO:0000313" key="2">
    <source>
        <dbReference type="EMBL" id="QXB18799.1"/>
    </source>
</evidence>
<feature type="domain" description="PIN like" evidence="1">
    <location>
        <begin position="187"/>
        <end position="249"/>
    </location>
</feature>
<dbReference type="RefSeq" id="WP_143028414.1">
    <property type="nucleotide sequence ID" value="NZ_CP047198.1"/>
</dbReference>
<evidence type="ECO:0000313" key="3">
    <source>
        <dbReference type="Proteomes" id="UP000683520"/>
    </source>
</evidence>
<accession>A0ABX8KVH0</accession>
<protein>
    <recommendedName>
        <fullName evidence="1">PIN like domain-containing protein</fullName>
    </recommendedName>
</protein>
<dbReference type="Proteomes" id="UP000683520">
    <property type="component" value="Chromosome"/>
</dbReference>
<dbReference type="GeneID" id="92748823"/>
<sequence length="285" mass="32321">MQQDEALNRVYEVLNHNPISKHPKLIIDGLNLFPGWTSDGKAYPFDRDQRLVDLEVIDHRKVAIAFDTNVYKKYGFGGKKLDDQQDYLATRHQGPLLMPGQVLLEVWNGLNDSKSFLQDLADISKRLERLVRDAQAHGFSSLDGVMDAVESINRELEDSDRPLVKHGVRDFVKIFLAKSDPKFVPREEFAALASVRNSAKSPPGFGDPDRKNGDFFVWADFLYALASADLSDVPAVIFVTNDRKKNDWQLEGVPHPFLVAEVAELCNKPFDLLDVDTFNRTFPFE</sequence>
<dbReference type="EMBL" id="CP077302">
    <property type="protein sequence ID" value="QXB18799.1"/>
    <property type="molecule type" value="Genomic_DNA"/>
</dbReference>
<gene>
    <name evidence="2" type="ORF">I6L55_01380</name>
</gene>
<dbReference type="InterPro" id="IPR041578">
    <property type="entry name" value="PIN_8"/>
</dbReference>
<proteinExistence type="predicted"/>
<evidence type="ECO:0000259" key="1">
    <source>
        <dbReference type="Pfam" id="PF18476"/>
    </source>
</evidence>
<reference evidence="2 3" key="1">
    <citation type="submission" date="2021-06" db="EMBL/GenBank/DDBJ databases">
        <title>FDA dAtabase for Regulatory Grade micrObial Sequences (FDA-ARGOS): Supporting development and validation of Infectious Disease Dx tests.</title>
        <authorList>
            <person name="Sproer C."/>
            <person name="Gronow S."/>
            <person name="Severitt S."/>
            <person name="Schroder I."/>
            <person name="Tallon L."/>
            <person name="Sadzewicz L."/>
            <person name="Zhao X."/>
            <person name="Boylan J."/>
            <person name="Ott S."/>
            <person name="Bowen H."/>
            <person name="Vavikolanu K."/>
            <person name="Mehta A."/>
            <person name="Aluvathingal J."/>
            <person name="Nadendla S."/>
            <person name="Lowell S."/>
            <person name="Myers T."/>
            <person name="Yan Y."/>
        </authorList>
    </citation>
    <scope>NUCLEOTIDE SEQUENCE [LARGE SCALE GENOMIC DNA]</scope>
    <source>
        <strain evidence="2 3">FDAARGOS 1425</strain>
    </source>
</reference>
<organism evidence="2 3">
    <name type="scientific">Corynebacterium coyleae</name>
    <dbReference type="NCBI Taxonomy" id="53374"/>
    <lineage>
        <taxon>Bacteria</taxon>
        <taxon>Bacillati</taxon>
        <taxon>Actinomycetota</taxon>
        <taxon>Actinomycetes</taxon>
        <taxon>Mycobacteriales</taxon>
        <taxon>Corynebacteriaceae</taxon>
        <taxon>Corynebacterium</taxon>
    </lineage>
</organism>
<keyword evidence="3" id="KW-1185">Reference proteome</keyword>